<dbReference type="EMBL" id="BAABJZ010000076">
    <property type="protein sequence ID" value="GAA4888499.1"/>
    <property type="molecule type" value="Genomic_DNA"/>
</dbReference>
<gene>
    <name evidence="1" type="ORF">GCM10023333_22300</name>
</gene>
<proteinExistence type="predicted"/>
<name>A0ABP9EYE9_9GAMM</name>
<sequence length="74" mass="7950">MHSKGHSLLLFASNSCLISIPTDYLPEWSWSYSTRIMPGTGTGVLNVATGGGSTARNAQIYNDRSFGPQALAFQ</sequence>
<accession>A0ABP9EYE9</accession>
<evidence type="ECO:0000313" key="1">
    <source>
        <dbReference type="EMBL" id="GAA4888499.1"/>
    </source>
</evidence>
<evidence type="ECO:0000313" key="2">
    <source>
        <dbReference type="Proteomes" id="UP001499988"/>
    </source>
</evidence>
<organism evidence="1 2">
    <name type="scientific">Ferrimonas pelagia</name>
    <dbReference type="NCBI Taxonomy" id="1177826"/>
    <lineage>
        <taxon>Bacteria</taxon>
        <taxon>Pseudomonadati</taxon>
        <taxon>Pseudomonadota</taxon>
        <taxon>Gammaproteobacteria</taxon>
        <taxon>Alteromonadales</taxon>
        <taxon>Ferrimonadaceae</taxon>
        <taxon>Ferrimonas</taxon>
    </lineage>
</organism>
<dbReference type="Proteomes" id="UP001499988">
    <property type="component" value="Unassembled WGS sequence"/>
</dbReference>
<comment type="caution">
    <text evidence="1">The sequence shown here is derived from an EMBL/GenBank/DDBJ whole genome shotgun (WGS) entry which is preliminary data.</text>
</comment>
<reference evidence="2" key="1">
    <citation type="journal article" date="2019" name="Int. J. Syst. Evol. Microbiol.">
        <title>The Global Catalogue of Microorganisms (GCM) 10K type strain sequencing project: providing services to taxonomists for standard genome sequencing and annotation.</title>
        <authorList>
            <consortium name="The Broad Institute Genomics Platform"/>
            <consortium name="The Broad Institute Genome Sequencing Center for Infectious Disease"/>
            <person name="Wu L."/>
            <person name="Ma J."/>
        </authorList>
    </citation>
    <scope>NUCLEOTIDE SEQUENCE [LARGE SCALE GENOMIC DNA]</scope>
    <source>
        <strain evidence="2">JCM 18401</strain>
    </source>
</reference>
<keyword evidence="2" id="KW-1185">Reference proteome</keyword>
<protein>
    <submittedName>
        <fullName evidence="1">Uncharacterized protein</fullName>
    </submittedName>
</protein>